<name>A0A5B9MDK4_9BACT</name>
<feature type="compositionally biased region" description="Polar residues" evidence="1">
    <location>
        <begin position="64"/>
        <end position="75"/>
    </location>
</feature>
<dbReference type="EMBL" id="CP036264">
    <property type="protein sequence ID" value="QEF99351.1"/>
    <property type="molecule type" value="Genomic_DNA"/>
</dbReference>
<gene>
    <name evidence="2" type="ORF">Mal15_34150</name>
</gene>
<feature type="region of interest" description="Disordered" evidence="1">
    <location>
        <begin position="127"/>
        <end position="149"/>
    </location>
</feature>
<proteinExistence type="predicted"/>
<feature type="region of interest" description="Disordered" evidence="1">
    <location>
        <begin position="64"/>
        <end position="86"/>
    </location>
</feature>
<evidence type="ECO:0000256" key="1">
    <source>
        <dbReference type="SAM" id="MobiDB-lite"/>
    </source>
</evidence>
<keyword evidence="3" id="KW-1185">Reference proteome</keyword>
<evidence type="ECO:0000313" key="2">
    <source>
        <dbReference type="EMBL" id="QEF99351.1"/>
    </source>
</evidence>
<sequence>MGAGPWLCVEQRFGRCYRRAEPANKAGSAFFATRALTFNRCNLRRSVPHPEKLVLPCTAESCDTQPTRQKANTARPTRRVSGIGRQAAPLPPNSLCFAHGRRFTAMNTRTIALTCVLFLTAMTVASPPHASAQDPTSQDPTTEPALPGNPLTRMVSGLNPMNWQMPKLKMPTMSSFLPTKQEKDRVITKKDSLVDEVSTTAKKSWQRTKDTLNPMRLIPAGFRQNSQTTPAPQAKQQGGFFSNLFAPFPKSADEDTSHSVNDFLKQEPVR</sequence>
<dbReference type="KEGG" id="smam:Mal15_34150"/>
<reference evidence="2 3" key="1">
    <citation type="submission" date="2019-02" db="EMBL/GenBank/DDBJ databases">
        <title>Planctomycetal bacteria perform biofilm scaping via a novel small molecule.</title>
        <authorList>
            <person name="Jeske O."/>
            <person name="Boedeker C."/>
            <person name="Wiegand S."/>
            <person name="Breitling P."/>
            <person name="Kallscheuer N."/>
            <person name="Jogler M."/>
            <person name="Rohde M."/>
            <person name="Petersen J."/>
            <person name="Medema M.H."/>
            <person name="Surup F."/>
            <person name="Jogler C."/>
        </authorList>
    </citation>
    <scope>NUCLEOTIDE SEQUENCE [LARGE SCALE GENOMIC DNA]</scope>
    <source>
        <strain evidence="2 3">Mal15</strain>
    </source>
</reference>
<organism evidence="2 3">
    <name type="scientific">Stieleria maiorica</name>
    <dbReference type="NCBI Taxonomy" id="2795974"/>
    <lineage>
        <taxon>Bacteria</taxon>
        <taxon>Pseudomonadati</taxon>
        <taxon>Planctomycetota</taxon>
        <taxon>Planctomycetia</taxon>
        <taxon>Pirellulales</taxon>
        <taxon>Pirellulaceae</taxon>
        <taxon>Stieleria</taxon>
    </lineage>
</organism>
<evidence type="ECO:0000313" key="3">
    <source>
        <dbReference type="Proteomes" id="UP000321353"/>
    </source>
</evidence>
<feature type="region of interest" description="Disordered" evidence="1">
    <location>
        <begin position="225"/>
        <end position="270"/>
    </location>
</feature>
<protein>
    <submittedName>
        <fullName evidence="2">Uncharacterized protein</fullName>
    </submittedName>
</protein>
<dbReference type="AlphaFoldDB" id="A0A5B9MDK4"/>
<accession>A0A5B9MDK4</accession>
<dbReference type="Proteomes" id="UP000321353">
    <property type="component" value="Chromosome"/>
</dbReference>
<feature type="compositionally biased region" description="Polar residues" evidence="1">
    <location>
        <begin position="225"/>
        <end position="240"/>
    </location>
</feature>